<dbReference type="GO" id="GO:0044210">
    <property type="term" value="P:'de novo' CTP biosynthetic process"/>
    <property type="evidence" value="ECO:0007669"/>
    <property type="project" value="UniProtKB-UniRule"/>
</dbReference>
<feature type="domain" description="Glutamine amidotransferase" evidence="12">
    <location>
        <begin position="304"/>
        <end position="539"/>
    </location>
</feature>
<keyword evidence="8 11" id="KW-0315">Glutamine amidotransferase</keyword>
<dbReference type="GO" id="GO:0042802">
    <property type="term" value="F:identical protein binding"/>
    <property type="evidence" value="ECO:0007669"/>
    <property type="project" value="TreeGrafter"/>
</dbReference>
<comment type="catalytic activity">
    <reaction evidence="10 11">
        <text>UTP + L-glutamine + ATP + H2O = CTP + L-glutamate + ADP + phosphate + 2 H(+)</text>
        <dbReference type="Rhea" id="RHEA:26426"/>
        <dbReference type="ChEBI" id="CHEBI:15377"/>
        <dbReference type="ChEBI" id="CHEBI:15378"/>
        <dbReference type="ChEBI" id="CHEBI:29985"/>
        <dbReference type="ChEBI" id="CHEBI:30616"/>
        <dbReference type="ChEBI" id="CHEBI:37563"/>
        <dbReference type="ChEBI" id="CHEBI:43474"/>
        <dbReference type="ChEBI" id="CHEBI:46398"/>
        <dbReference type="ChEBI" id="CHEBI:58359"/>
        <dbReference type="ChEBI" id="CHEBI:456216"/>
        <dbReference type="EC" id="6.3.4.2"/>
    </reaction>
</comment>
<evidence type="ECO:0000259" key="12">
    <source>
        <dbReference type="Pfam" id="PF00117"/>
    </source>
</evidence>
<feature type="binding site" evidence="11">
    <location>
        <position position="225"/>
    </location>
    <ligand>
        <name>UTP</name>
        <dbReference type="ChEBI" id="CHEBI:46398"/>
    </ligand>
</feature>
<comment type="similarity">
    <text evidence="2 11">Belongs to the CTP synthase family.</text>
</comment>
<dbReference type="FunFam" id="3.40.50.300:FF:000009">
    <property type="entry name" value="CTP synthase"/>
    <property type="match status" value="1"/>
</dbReference>
<comment type="pathway">
    <text evidence="1 11">Pyrimidine metabolism; CTP biosynthesis via de novo pathway; CTP from UDP: step 2/2.</text>
</comment>
<evidence type="ECO:0000256" key="10">
    <source>
        <dbReference type="ARBA" id="ARBA00047781"/>
    </source>
</evidence>
<dbReference type="PANTHER" id="PTHR11550">
    <property type="entry name" value="CTP SYNTHASE"/>
    <property type="match status" value="1"/>
</dbReference>
<evidence type="ECO:0000256" key="11">
    <source>
        <dbReference type="HAMAP-Rule" id="MF_01227"/>
    </source>
</evidence>
<feature type="region of interest" description="Amidoligase domain" evidence="11">
    <location>
        <begin position="1"/>
        <end position="268"/>
    </location>
</feature>
<organism evidence="14 15">
    <name type="scientific">Desulfobacula phenolica</name>
    <dbReference type="NCBI Taxonomy" id="90732"/>
    <lineage>
        <taxon>Bacteria</taxon>
        <taxon>Pseudomonadati</taxon>
        <taxon>Thermodesulfobacteriota</taxon>
        <taxon>Desulfobacteria</taxon>
        <taxon>Desulfobacterales</taxon>
        <taxon>Desulfobacteraceae</taxon>
        <taxon>Desulfobacula</taxon>
    </lineage>
</organism>
<dbReference type="InterPro" id="IPR004468">
    <property type="entry name" value="CTP_synthase"/>
</dbReference>
<dbReference type="FunFam" id="3.40.50.880:FF:000002">
    <property type="entry name" value="CTP synthase"/>
    <property type="match status" value="1"/>
</dbReference>
<dbReference type="EMBL" id="FNLL01000005">
    <property type="protein sequence ID" value="SDU17855.1"/>
    <property type="molecule type" value="Genomic_DNA"/>
</dbReference>
<dbReference type="EC" id="6.3.4.2" evidence="11"/>
<feature type="binding site" evidence="11">
    <location>
        <position position="74"/>
    </location>
    <ligand>
        <name>Mg(2+)</name>
        <dbReference type="ChEBI" id="CHEBI:18420"/>
    </ligand>
</feature>
<keyword evidence="9 11" id="KW-0665">Pyrimidine biosynthesis</keyword>
<dbReference type="AlphaFoldDB" id="A0A1H2GE49"/>
<feature type="binding site" evidence="11">
    <location>
        <position position="406"/>
    </location>
    <ligand>
        <name>L-glutamine</name>
        <dbReference type="ChEBI" id="CHEBI:58359"/>
    </ligand>
</feature>
<dbReference type="PANTHER" id="PTHR11550:SF0">
    <property type="entry name" value="CTP SYNTHASE-RELATED"/>
    <property type="match status" value="1"/>
</dbReference>
<evidence type="ECO:0000256" key="1">
    <source>
        <dbReference type="ARBA" id="ARBA00005171"/>
    </source>
</evidence>
<dbReference type="GO" id="GO:0097268">
    <property type="term" value="C:cytoophidium"/>
    <property type="evidence" value="ECO:0007669"/>
    <property type="project" value="UniProtKB-ARBA"/>
</dbReference>
<comment type="catalytic activity">
    <reaction evidence="11">
        <text>UTP + NH4(+) + ATP = CTP + ADP + phosphate + 2 H(+)</text>
        <dbReference type="Rhea" id="RHEA:16597"/>
        <dbReference type="ChEBI" id="CHEBI:15378"/>
        <dbReference type="ChEBI" id="CHEBI:28938"/>
        <dbReference type="ChEBI" id="CHEBI:30616"/>
        <dbReference type="ChEBI" id="CHEBI:37563"/>
        <dbReference type="ChEBI" id="CHEBI:43474"/>
        <dbReference type="ChEBI" id="CHEBI:46398"/>
        <dbReference type="ChEBI" id="CHEBI:456216"/>
    </reaction>
</comment>
<dbReference type="InterPro" id="IPR017456">
    <property type="entry name" value="CTP_synthase_N"/>
</dbReference>
<dbReference type="PROSITE" id="PS51273">
    <property type="entry name" value="GATASE_TYPE_1"/>
    <property type="match status" value="1"/>
</dbReference>
<dbReference type="GO" id="GO:0019856">
    <property type="term" value="P:pyrimidine nucleobase biosynthetic process"/>
    <property type="evidence" value="ECO:0007669"/>
    <property type="project" value="TreeGrafter"/>
</dbReference>
<feature type="binding site" evidence="11">
    <location>
        <position position="474"/>
    </location>
    <ligand>
        <name>L-glutamine</name>
        <dbReference type="ChEBI" id="CHEBI:58359"/>
    </ligand>
</feature>
<evidence type="ECO:0000313" key="15">
    <source>
        <dbReference type="Proteomes" id="UP000199608"/>
    </source>
</evidence>
<feature type="active site" evidence="11">
    <location>
        <position position="520"/>
    </location>
</feature>
<dbReference type="GO" id="GO:0003883">
    <property type="term" value="F:CTP synthase activity"/>
    <property type="evidence" value="ECO:0007669"/>
    <property type="project" value="UniProtKB-UniRule"/>
</dbReference>
<gene>
    <name evidence="11" type="primary">pyrG</name>
    <name evidence="14" type="ORF">SAMN04487931_105152</name>
</gene>
<accession>A0A1H2GE49</accession>
<feature type="binding site" evidence="11">
    <location>
        <position position="74"/>
    </location>
    <ligand>
        <name>ATP</name>
        <dbReference type="ChEBI" id="CHEBI:30616"/>
    </ligand>
</feature>
<dbReference type="CDD" id="cd03113">
    <property type="entry name" value="CTPS_N"/>
    <property type="match status" value="1"/>
</dbReference>
<dbReference type="Gene3D" id="3.40.50.880">
    <property type="match status" value="1"/>
</dbReference>
<dbReference type="GO" id="GO:0004359">
    <property type="term" value="F:glutaminase activity"/>
    <property type="evidence" value="ECO:0007669"/>
    <property type="project" value="RHEA"/>
</dbReference>
<dbReference type="RefSeq" id="WP_092233403.1">
    <property type="nucleotide sequence ID" value="NZ_FNLL01000005.1"/>
</dbReference>
<evidence type="ECO:0000259" key="13">
    <source>
        <dbReference type="Pfam" id="PF06418"/>
    </source>
</evidence>
<evidence type="ECO:0000256" key="5">
    <source>
        <dbReference type="ARBA" id="ARBA00022741"/>
    </source>
</evidence>
<feature type="binding site" evidence="11">
    <location>
        <begin position="241"/>
        <end position="243"/>
    </location>
    <ligand>
        <name>ATP</name>
        <dbReference type="ChEBI" id="CHEBI:30616"/>
    </ligand>
</feature>
<feature type="active site" description="Nucleophile; for glutamine hydrolysis" evidence="11">
    <location>
        <position position="382"/>
    </location>
</feature>
<protein>
    <recommendedName>
        <fullName evidence="11">CTP synthase</fullName>
        <ecNumber evidence="11">6.3.4.2</ecNumber>
    </recommendedName>
    <alternativeName>
        <fullName evidence="11">Cytidine 5'-triphosphate synthase</fullName>
    </alternativeName>
    <alternativeName>
        <fullName evidence="11">Cytidine triphosphate synthetase</fullName>
        <shortName evidence="11">CTP synthetase</shortName>
        <shortName evidence="11">CTPS</shortName>
    </alternativeName>
    <alternativeName>
        <fullName evidence="11">UTP--ammonia ligase</fullName>
    </alternativeName>
</protein>
<comment type="miscellaneous">
    <text evidence="11">CTPSs have evolved a hybrid strategy for distinguishing between UTP and CTP. The overlapping regions of the product feedback inhibitory and substrate sites recognize a common feature in both compounds, the triphosphate moiety. To differentiate isosteric substrate and product pyrimidine rings, an additional pocket far from the expected kinase/ligase catalytic site, specifically recognizes the cytosine and ribose portions of the product inhibitor.</text>
</comment>
<dbReference type="GO" id="GO:0005829">
    <property type="term" value="C:cytosol"/>
    <property type="evidence" value="ECO:0007669"/>
    <property type="project" value="TreeGrafter"/>
</dbReference>
<dbReference type="SUPFAM" id="SSF52540">
    <property type="entry name" value="P-loop containing nucleoside triphosphate hydrolases"/>
    <property type="match status" value="1"/>
</dbReference>
<keyword evidence="5 11" id="KW-0547">Nucleotide-binding</keyword>
<keyword evidence="6 11" id="KW-0067">ATP-binding</keyword>
<dbReference type="Gene3D" id="3.40.50.300">
    <property type="entry name" value="P-loop containing nucleotide triphosphate hydrolases"/>
    <property type="match status" value="1"/>
</dbReference>
<dbReference type="CDD" id="cd01746">
    <property type="entry name" value="GATase1_CTP_Synthase"/>
    <property type="match status" value="1"/>
</dbReference>
<feature type="domain" description="CTP synthase N-terminal" evidence="13">
    <location>
        <begin position="6"/>
        <end position="268"/>
    </location>
</feature>
<keyword evidence="4 11" id="KW-0479">Metal-binding</keyword>
<dbReference type="InterPro" id="IPR017926">
    <property type="entry name" value="GATASE"/>
</dbReference>
<keyword evidence="15" id="KW-1185">Reference proteome</keyword>
<dbReference type="GO" id="GO:0005524">
    <property type="term" value="F:ATP binding"/>
    <property type="evidence" value="ECO:0007669"/>
    <property type="project" value="UniProtKB-KW"/>
</dbReference>
<evidence type="ECO:0000256" key="6">
    <source>
        <dbReference type="ARBA" id="ARBA00022840"/>
    </source>
</evidence>
<comment type="catalytic activity">
    <reaction evidence="11">
        <text>L-glutamine + H2O = L-glutamate + NH4(+)</text>
        <dbReference type="Rhea" id="RHEA:15889"/>
        <dbReference type="ChEBI" id="CHEBI:15377"/>
        <dbReference type="ChEBI" id="CHEBI:28938"/>
        <dbReference type="ChEBI" id="CHEBI:29985"/>
        <dbReference type="ChEBI" id="CHEBI:58359"/>
    </reaction>
</comment>
<keyword evidence="3 11" id="KW-0436">Ligase</keyword>
<feature type="binding site" evidence="11">
    <location>
        <position position="16"/>
    </location>
    <ligand>
        <name>UTP</name>
        <dbReference type="ChEBI" id="CHEBI:46398"/>
    </ligand>
</feature>
<feature type="binding site" evidence="11">
    <location>
        <position position="225"/>
    </location>
    <ligand>
        <name>CTP</name>
        <dbReference type="ChEBI" id="CHEBI:37563"/>
        <note>allosteric inhibitor</note>
    </ligand>
</feature>
<evidence type="ECO:0000256" key="7">
    <source>
        <dbReference type="ARBA" id="ARBA00022842"/>
    </source>
</evidence>
<proteinExistence type="inferred from homology"/>
<feature type="binding site" evidence="11">
    <location>
        <begin position="189"/>
        <end position="194"/>
    </location>
    <ligand>
        <name>UTP</name>
        <dbReference type="ChEBI" id="CHEBI:46398"/>
    </ligand>
</feature>
<dbReference type="Proteomes" id="UP000199608">
    <property type="component" value="Unassembled WGS sequence"/>
</dbReference>
<feature type="binding site" evidence="11">
    <location>
        <begin position="383"/>
        <end position="386"/>
    </location>
    <ligand>
        <name>L-glutamine</name>
        <dbReference type="ChEBI" id="CHEBI:58359"/>
    </ligand>
</feature>
<dbReference type="Pfam" id="PF00117">
    <property type="entry name" value="GATase"/>
    <property type="match status" value="1"/>
</dbReference>
<evidence type="ECO:0000256" key="4">
    <source>
        <dbReference type="ARBA" id="ARBA00022723"/>
    </source>
</evidence>
<feature type="binding site" evidence="11">
    <location>
        <position position="142"/>
    </location>
    <ligand>
        <name>Mg(2+)</name>
        <dbReference type="ChEBI" id="CHEBI:18420"/>
    </ligand>
</feature>
<evidence type="ECO:0000256" key="9">
    <source>
        <dbReference type="ARBA" id="ARBA00022975"/>
    </source>
</evidence>
<feature type="active site" evidence="11">
    <location>
        <position position="522"/>
    </location>
</feature>
<dbReference type="Pfam" id="PF06418">
    <property type="entry name" value="CTP_synth_N"/>
    <property type="match status" value="1"/>
</dbReference>
<comment type="activity regulation">
    <text evidence="11">Allosterically activated by GTP, when glutamine is the substrate; GTP has no effect on the reaction when ammonia is the substrate. The allosteric effector GTP functions by stabilizing the protein conformation that binds the tetrahedral intermediate(s) formed during glutamine hydrolysis. Inhibited by the product CTP, via allosteric rather than competitive inhibition.</text>
</comment>
<sequence length="553" mass="61996">MAKNTKYIFVTGGVLSSLGKGLASAAIGMLLESRGLTVTIQKLDPYINVDPGTMNPFQHGEVFVTDDGAETDLDLGHYERFTNAKLGKNNNFTTGKIYDQVITKERKGEYLGGTVQVIPHITDEIKQSICLVSDDADVVIVEIGGTIGDIESLPFLEAIRQFKADAGASNVIYIHLTLVPYIKTACEVKTKPTQHSVKELRSIGIQPDILLCRTESYLSREIKAKIALFCNVDTDAVFTAKDVDCIYEVPLVYNKEGLGDTILKKLNIWARAPQLDEWREMVERLKNPRFSVNIAIVGKYVDLTESYKSLNEALAHGGISNDARVNLQYVDSTTLTEANVVQILSASDGVLVPGGFGTRGIEGKILAAKYARENKVPYFGICLGMHMAVIEIARNLLNLEDANGEEFDPYTPYPVIYLMKEWYDEHTKQIEKRDEKSDKGGTMRLGAYPCKLVPETFAMAAYKQEEIFERHRHRYEFNNEYKDRLIDEAGLVISGTSPDHELVEIVELKDHPWYLGCQFHPEFKSKPGNPHPLFRDFIKASLKNAKKQVMIKK</sequence>
<evidence type="ECO:0000256" key="8">
    <source>
        <dbReference type="ARBA" id="ARBA00022962"/>
    </source>
</evidence>
<dbReference type="HAMAP" id="MF_01227">
    <property type="entry name" value="PyrG"/>
    <property type="match status" value="1"/>
</dbReference>
<dbReference type="NCBIfam" id="TIGR00337">
    <property type="entry name" value="PyrG"/>
    <property type="match status" value="1"/>
</dbReference>
<dbReference type="InterPro" id="IPR033828">
    <property type="entry name" value="GATase1_CTP_Synthase"/>
</dbReference>
<reference evidence="15" key="1">
    <citation type="submission" date="2016-10" db="EMBL/GenBank/DDBJ databases">
        <authorList>
            <person name="Varghese N."/>
            <person name="Submissions S."/>
        </authorList>
    </citation>
    <scope>NUCLEOTIDE SEQUENCE [LARGE SCALE GENOMIC DNA]</scope>
    <source>
        <strain evidence="15">DSM 3384</strain>
    </source>
</reference>
<dbReference type="InterPro" id="IPR027417">
    <property type="entry name" value="P-loop_NTPase"/>
</dbReference>
<evidence type="ECO:0000256" key="2">
    <source>
        <dbReference type="ARBA" id="ARBA00007533"/>
    </source>
</evidence>
<dbReference type="SUPFAM" id="SSF52317">
    <property type="entry name" value="Class I glutamine amidotransferase-like"/>
    <property type="match status" value="1"/>
</dbReference>
<dbReference type="GO" id="GO:0046872">
    <property type="term" value="F:metal ion binding"/>
    <property type="evidence" value="ECO:0007669"/>
    <property type="project" value="UniProtKB-KW"/>
</dbReference>
<dbReference type="NCBIfam" id="NF003792">
    <property type="entry name" value="PRK05380.1"/>
    <property type="match status" value="1"/>
</dbReference>
<dbReference type="UniPathway" id="UPA00159">
    <property type="reaction ID" value="UER00277"/>
</dbReference>
<keyword evidence="7 11" id="KW-0460">Magnesium</keyword>
<comment type="function">
    <text evidence="11">Catalyzes the ATP-dependent amination of UTP to CTP with either L-glutamine or ammonia as the source of nitrogen. Regulates intracellular CTP levels through interactions with the four ribonucleotide triphosphates.</text>
</comment>
<feature type="binding site" evidence="11">
    <location>
        <begin position="17"/>
        <end position="22"/>
    </location>
    <ligand>
        <name>ATP</name>
        <dbReference type="ChEBI" id="CHEBI:30616"/>
    </ligand>
</feature>
<dbReference type="InterPro" id="IPR029062">
    <property type="entry name" value="Class_I_gatase-like"/>
</dbReference>
<comment type="caution">
    <text evidence="11">Lacks conserved residue(s) required for the propagation of feature annotation.</text>
</comment>
<evidence type="ECO:0000256" key="3">
    <source>
        <dbReference type="ARBA" id="ARBA00022598"/>
    </source>
</evidence>
<feature type="binding site" evidence="11">
    <location>
        <position position="355"/>
    </location>
    <ligand>
        <name>L-glutamine</name>
        <dbReference type="ChEBI" id="CHEBI:58359"/>
    </ligand>
</feature>
<feature type="binding site" evidence="11">
    <location>
        <position position="16"/>
    </location>
    <ligand>
        <name>CTP</name>
        <dbReference type="ChEBI" id="CHEBI:37563"/>
        <note>allosteric inhibitor</note>
    </ligand>
</feature>
<name>A0A1H2GE49_9BACT</name>
<feature type="binding site" evidence="11">
    <location>
        <begin position="149"/>
        <end position="151"/>
    </location>
    <ligand>
        <name>CTP</name>
        <dbReference type="ChEBI" id="CHEBI:37563"/>
        <note>allosteric inhibitor</note>
    </ligand>
</feature>
<evidence type="ECO:0000313" key="14">
    <source>
        <dbReference type="EMBL" id="SDU17855.1"/>
    </source>
</evidence>
<feature type="binding site" evidence="11">
    <location>
        <begin position="189"/>
        <end position="194"/>
    </location>
    <ligand>
        <name>CTP</name>
        <dbReference type="ChEBI" id="CHEBI:37563"/>
        <note>allosteric inhibitor</note>
    </ligand>
</feature>
<comment type="subunit">
    <text evidence="11">Homotetramer.</text>
</comment>